<dbReference type="SUPFAM" id="SSF51569">
    <property type="entry name" value="Aldolase"/>
    <property type="match status" value="1"/>
</dbReference>
<feature type="compositionally biased region" description="Polar residues" evidence="6">
    <location>
        <begin position="1336"/>
        <end position="1352"/>
    </location>
</feature>
<evidence type="ECO:0000256" key="6">
    <source>
        <dbReference type="SAM" id="MobiDB-lite"/>
    </source>
</evidence>
<evidence type="ECO:0000313" key="8">
    <source>
        <dbReference type="EMBL" id="RAR14717.1"/>
    </source>
</evidence>
<dbReference type="Proteomes" id="UP000249619">
    <property type="component" value="Unassembled WGS sequence"/>
</dbReference>
<dbReference type="InterPro" id="IPR013785">
    <property type="entry name" value="Aldolase_TIM"/>
</dbReference>
<dbReference type="STRING" id="183478.A0A364NBZ9"/>
<dbReference type="GO" id="GO:0005634">
    <property type="term" value="C:nucleus"/>
    <property type="evidence" value="ECO:0007669"/>
    <property type="project" value="UniProtKB-SubCell"/>
</dbReference>
<feature type="region of interest" description="Disordered" evidence="6">
    <location>
        <begin position="1336"/>
        <end position="1440"/>
    </location>
</feature>
<feature type="compositionally biased region" description="Polar residues" evidence="6">
    <location>
        <begin position="1488"/>
        <end position="1503"/>
    </location>
</feature>
<dbReference type="Gene3D" id="3.40.50.720">
    <property type="entry name" value="NAD(P)-binding Rossmann-like Domain"/>
    <property type="match status" value="1"/>
</dbReference>
<dbReference type="GO" id="GO:0006351">
    <property type="term" value="P:DNA-templated transcription"/>
    <property type="evidence" value="ECO:0007669"/>
    <property type="project" value="InterPro"/>
</dbReference>
<keyword evidence="2" id="KW-0479">Metal-binding</keyword>
<evidence type="ECO:0000256" key="4">
    <source>
        <dbReference type="ARBA" id="ARBA00023163"/>
    </source>
</evidence>
<keyword evidence="4" id="KW-0804">Transcription</keyword>
<proteinExistence type="predicted"/>
<evidence type="ECO:0000256" key="3">
    <source>
        <dbReference type="ARBA" id="ARBA00023015"/>
    </source>
</evidence>
<dbReference type="InterPro" id="IPR050815">
    <property type="entry name" value="TF_fung"/>
</dbReference>
<reference evidence="9" key="1">
    <citation type="submission" date="2018-05" db="EMBL/GenBank/DDBJ databases">
        <title>Draft genome sequence of Stemphylium lycopersici strain CIDEFI 213.</title>
        <authorList>
            <person name="Medina R."/>
            <person name="Franco M.E.E."/>
            <person name="Lucentini C.G."/>
            <person name="Saparrat M.C.N."/>
            <person name="Balatti P.A."/>
        </authorList>
    </citation>
    <scope>NUCLEOTIDE SEQUENCE [LARGE SCALE GENOMIC DNA]</scope>
    <source>
        <strain evidence="9">CIDEFI 213</strain>
    </source>
</reference>
<dbReference type="Gene3D" id="3.20.20.70">
    <property type="entry name" value="Aldolase class I"/>
    <property type="match status" value="1"/>
</dbReference>
<feature type="compositionally biased region" description="Polar residues" evidence="6">
    <location>
        <begin position="816"/>
        <end position="846"/>
    </location>
</feature>
<dbReference type="CDD" id="cd12148">
    <property type="entry name" value="fungal_TF_MHR"/>
    <property type="match status" value="1"/>
</dbReference>
<dbReference type="GO" id="GO:0003855">
    <property type="term" value="F:3-dehydroquinate dehydratase activity"/>
    <property type="evidence" value="ECO:0007669"/>
    <property type="project" value="UniProtKB-EC"/>
</dbReference>
<protein>
    <submittedName>
        <fullName evidence="8">Pentafunctional arom polypeptide</fullName>
        <ecNumber evidence="8">4.2.1.10</ecNumber>
    </submittedName>
</protein>
<keyword evidence="5" id="KW-0539">Nucleus</keyword>
<dbReference type="GO" id="GO:0003677">
    <property type="term" value="F:DNA binding"/>
    <property type="evidence" value="ECO:0007669"/>
    <property type="project" value="InterPro"/>
</dbReference>
<evidence type="ECO:0000313" key="9">
    <source>
        <dbReference type="Proteomes" id="UP000249619"/>
    </source>
</evidence>
<dbReference type="Gene3D" id="3.40.50.10860">
    <property type="entry name" value="Leucine Dehydrogenase, chain A, domain 1"/>
    <property type="match status" value="1"/>
</dbReference>
<evidence type="ECO:0000256" key="2">
    <source>
        <dbReference type="ARBA" id="ARBA00022723"/>
    </source>
</evidence>
<dbReference type="GO" id="GO:0000981">
    <property type="term" value="F:DNA-binding transcription factor activity, RNA polymerase II-specific"/>
    <property type="evidence" value="ECO:0007669"/>
    <property type="project" value="InterPro"/>
</dbReference>
<keyword evidence="8" id="KW-0456">Lyase</keyword>
<keyword evidence="9" id="KW-1185">Reference proteome</keyword>
<dbReference type="PANTHER" id="PTHR47338:SF4">
    <property type="entry name" value="ZN(II)2CYS6 TRANSCRIPTION FACTOR (EUROFUNG)"/>
    <property type="match status" value="1"/>
</dbReference>
<feature type="compositionally biased region" description="Polar residues" evidence="6">
    <location>
        <begin position="1394"/>
        <end position="1403"/>
    </location>
</feature>
<name>A0A364NBZ9_STELY</name>
<feature type="region of interest" description="Disordered" evidence="6">
    <location>
        <begin position="1460"/>
        <end position="1543"/>
    </location>
</feature>
<dbReference type="OrthoDB" id="5297881at2759"/>
<evidence type="ECO:0000256" key="1">
    <source>
        <dbReference type="ARBA" id="ARBA00004123"/>
    </source>
</evidence>
<gene>
    <name evidence="8" type="ORF">DDE83_001940</name>
</gene>
<dbReference type="PANTHER" id="PTHR47338">
    <property type="entry name" value="ZN(II)2CYS6 TRANSCRIPTION FACTOR (EUROFUNG)-RELATED"/>
    <property type="match status" value="1"/>
</dbReference>
<dbReference type="SMART" id="SM00906">
    <property type="entry name" value="Fungal_trans"/>
    <property type="match status" value="1"/>
</dbReference>
<comment type="caution">
    <text evidence="8">The sequence shown here is derived from an EMBL/GenBank/DDBJ whole genome shotgun (WGS) entry which is preliminary data.</text>
</comment>
<organism evidence="8 9">
    <name type="scientific">Stemphylium lycopersici</name>
    <name type="common">Tomato gray leaf spot disease fungus</name>
    <name type="synonym">Thyrospora lycopersici</name>
    <dbReference type="NCBI Taxonomy" id="183478"/>
    <lineage>
        <taxon>Eukaryota</taxon>
        <taxon>Fungi</taxon>
        <taxon>Dikarya</taxon>
        <taxon>Ascomycota</taxon>
        <taxon>Pezizomycotina</taxon>
        <taxon>Dothideomycetes</taxon>
        <taxon>Pleosporomycetidae</taxon>
        <taxon>Pleosporales</taxon>
        <taxon>Pleosporineae</taxon>
        <taxon>Pleosporaceae</taxon>
        <taxon>Stemphylium</taxon>
    </lineage>
</organism>
<dbReference type="EC" id="4.2.1.10" evidence="8"/>
<dbReference type="NCBIfam" id="TIGR01093">
    <property type="entry name" value="aroD"/>
    <property type="match status" value="1"/>
</dbReference>
<dbReference type="InterPro" id="IPR007219">
    <property type="entry name" value="XnlR_reg_dom"/>
</dbReference>
<feature type="region of interest" description="Disordered" evidence="6">
    <location>
        <begin position="784"/>
        <end position="846"/>
    </location>
</feature>
<dbReference type="FunFam" id="3.20.20.70:FF:000135">
    <property type="entry name" value="Pentafunctional AROM polypeptide"/>
    <property type="match status" value="1"/>
</dbReference>
<keyword evidence="3" id="KW-0805">Transcription regulation</keyword>
<dbReference type="EMBL" id="QGDH01000019">
    <property type="protein sequence ID" value="RAR14717.1"/>
    <property type="molecule type" value="Genomic_DNA"/>
</dbReference>
<dbReference type="GO" id="GO:0008270">
    <property type="term" value="F:zinc ion binding"/>
    <property type="evidence" value="ECO:0007669"/>
    <property type="project" value="InterPro"/>
</dbReference>
<comment type="subcellular location">
    <subcellularLocation>
        <location evidence="1">Nucleus</location>
    </subcellularLocation>
</comment>
<evidence type="ECO:0000259" key="7">
    <source>
        <dbReference type="SMART" id="SM00906"/>
    </source>
</evidence>
<evidence type="ECO:0000256" key="5">
    <source>
        <dbReference type="ARBA" id="ARBA00023242"/>
    </source>
</evidence>
<dbReference type="CDD" id="cd00502">
    <property type="entry name" value="DHQase_I"/>
    <property type="match status" value="1"/>
</dbReference>
<dbReference type="Pfam" id="PF01487">
    <property type="entry name" value="DHquinase_I"/>
    <property type="match status" value="1"/>
</dbReference>
<accession>A0A364NBZ9</accession>
<feature type="domain" description="Xylanolytic transcriptional activator regulatory" evidence="7">
    <location>
        <begin position="956"/>
        <end position="1030"/>
    </location>
</feature>
<sequence length="1543" mass="168820">MVQTAEGVTGARLKEGAVIDVQEIPSGARPALLILHNEGEEDIVGIIADVLGQKWESASSVEDALAGPQETVYGLSNRLAKPQLDSWDRSRLLINTHRVDGGHELDESITDVCDYEYLYTRSPFFRRDVSRYLSFILGQIGPHRDLTKKARTTLISTTFPDVHAALPNLDILSVGADAIEIRVDLLEEPLPDGTVSKIPSLKYVGEQVMVLRQRTELPIIFTTRCTKENGRFPMDDPSLFYRYLARAIQWGCEYIDVELWLPEEIRRKLAENKACTKIISAFHDFSGTFKWTSPETQRLFEMGAVYGDIVKMYALVNSMQENYELEYFRSTIQAKYPHPPFSGLNMGPMGQLSRTLNKIFTPITHPLLPMIAAPGQLSAAEINAALHTMGQMPKQDIYGIGSFRSTSQAMFFEKCFNELSLPHSFSFAERAPKASIEHILRRNNFGGAYINPPLATSAPYLPSLSNAARAIGQVDTVLVPPGTNNASFIGDNTRWKGIRATLTRDFVPSAYSGQAALLLASNEADASASIFALKNLGIGPIYTIGFKSHGPLSTDVSPVRSIDDVKRLQQPFVIISALPAEKSLLVVPLLKHYRVAGRNGSTNGHGATGTKAAGKVFVDLASGPRKADPLTIATSAGWTAYGIADVSAWTTVETIRKLVGQNPENASGPPSWSFAMSTEVSQSLAAAMARPQIGIDRLPARRVSNEPREAMNCKSCRKRKVVLPVHGHVPNSILTNAKDQMQPHTADVHELTVCPTDAVPKKRGPKTDVLEALLKRVDGLEKRLVSEGKSDDPAEADPISTSTQEGTAVDRKPTDLANSQSPHDASPARANSTNHASQLMSPIEPSVQSPTLAPDLLLDTYFARIHGKPYYILDESTTRQRLQANQLPGHLAYAIYAVSARYAPHFGGYSSAVRIGQEYARRARLELEIDEPSIETLQTLMLLSQASFQLGKGKKTFMLLNSAISMAFALDLHRELPTGMKVTPAEREGRRRLFWSCYLMDRFAAAGSKRPSLIADESIVLRLPSWQLHPGAMLIEGDYFPNGCNLQYMGGTGKGGQGSMGMLIGISRILGITNRYLAAGGVKGDSHFPWHSLSNLSKIRQELDIWASETQDTFTSIEALFGQPDSTILVLSKLVYHLIHCLIYRPFLPIDLAELSGTSQHQPWQIEATNLCFLHANAIAELVEIGRASSIIDWPAFVGYCVCTAGTIHVHGAHYPGREGEVFSVSAEFLSREMQQLSELRFIWAGAQHQRDTLQTIYGCHSELVQSLASNPMRYAPVFQLEDFFDRYPGQVFDGSHITFMDIAVESMNEGLATFNIEQRNNMYMTSGVIGNVSRYQKQSVPSQQSQYSNGHPNKRRRATTSSTKAPSQSQPIPPTPTSATHPPAVHTHRPSDAGTSESNPSPGDTRALPSESNVPPYTPPLPNNSLNPPNPNGGGLALPFSPNFSFSPLPQFASLAPSPVPRPANLNPSQENHAINFDPMLSMPTPYDQQPTPGAGSTSGASAHTDPDSKDPFLSLLEQLAENEVSRGGPSELDFFLSGQSG</sequence>
<dbReference type="InterPro" id="IPR001381">
    <property type="entry name" value="DHquinase_I"/>
</dbReference>
<dbReference type="Pfam" id="PF04082">
    <property type="entry name" value="Fungal_trans"/>
    <property type="match status" value="1"/>
</dbReference>